<evidence type="ECO:0000313" key="5">
    <source>
        <dbReference type="EMBL" id="GMH51541.1"/>
    </source>
</evidence>
<dbReference type="Proteomes" id="UP001165122">
    <property type="component" value="Unassembled WGS sequence"/>
</dbReference>
<dbReference type="InterPro" id="IPR039883">
    <property type="entry name" value="Fcf2/DNTTIP2"/>
</dbReference>
<dbReference type="PANTHER" id="PTHR21686">
    <property type="entry name" value="DEOXYNUCLEOTIDYLTRANSFERASE TERMINAL-INTERACTING PROTEIN 2"/>
    <property type="match status" value="1"/>
</dbReference>
<evidence type="ECO:0000313" key="6">
    <source>
        <dbReference type="Proteomes" id="UP001165122"/>
    </source>
</evidence>
<reference evidence="6" key="1">
    <citation type="journal article" date="2023" name="Commun. Biol.">
        <title>Genome analysis of Parmales, the sister group of diatoms, reveals the evolutionary specialization of diatoms from phago-mixotrophs to photoautotrophs.</title>
        <authorList>
            <person name="Ban H."/>
            <person name="Sato S."/>
            <person name="Yoshikawa S."/>
            <person name="Yamada K."/>
            <person name="Nakamura Y."/>
            <person name="Ichinomiya M."/>
            <person name="Sato N."/>
            <person name="Blanc-Mathieu R."/>
            <person name="Endo H."/>
            <person name="Kuwata A."/>
            <person name="Ogata H."/>
        </authorList>
    </citation>
    <scope>NUCLEOTIDE SEQUENCE [LARGE SCALE GENOMIC DNA]</scope>
    <source>
        <strain evidence="6">NIES 3700</strain>
    </source>
</reference>
<name>A0A9W6ZFY9_9STRA</name>
<dbReference type="GO" id="GO:0005730">
    <property type="term" value="C:nucleolus"/>
    <property type="evidence" value="ECO:0007669"/>
    <property type="project" value="UniProtKB-SubCell"/>
</dbReference>
<feature type="compositionally biased region" description="Low complexity" evidence="3">
    <location>
        <begin position="77"/>
        <end position="95"/>
    </location>
</feature>
<evidence type="ECO:0000256" key="2">
    <source>
        <dbReference type="ARBA" id="ARBA00023242"/>
    </source>
</evidence>
<proteinExistence type="predicted"/>
<feature type="compositionally biased region" description="Low complexity" evidence="3">
    <location>
        <begin position="33"/>
        <end position="47"/>
    </location>
</feature>
<gene>
    <name evidence="5" type="ORF">TrLO_g13037</name>
</gene>
<comment type="subcellular location">
    <subcellularLocation>
        <location evidence="1">Nucleus</location>
        <location evidence="1">Nucleolus</location>
    </subcellularLocation>
</comment>
<accession>A0A9W6ZFY9</accession>
<feature type="domain" description="Fcf2 pre-rRNA processing C-terminal" evidence="4">
    <location>
        <begin position="215"/>
        <end position="316"/>
    </location>
</feature>
<evidence type="ECO:0000259" key="4">
    <source>
        <dbReference type="Pfam" id="PF08698"/>
    </source>
</evidence>
<evidence type="ECO:0000256" key="3">
    <source>
        <dbReference type="SAM" id="MobiDB-lite"/>
    </source>
</evidence>
<keyword evidence="6" id="KW-1185">Reference proteome</keyword>
<sequence length="356" mass="38732">MPGTRKTNADISSALTLIRRSSRRKESDISDIASDTSKRSNSSSKASKASRGKAKATPKPKLKPKAKPPTPTKNKQKNSSPSPKPNESSSDFSSDSSDDEAIISAVNIASSAIKSAFSNPPLTKKKKEKKSNELTFLVPGYTAPMSLTSDYSSANLYINYEAPSTKKKQSSKGGATLSILSVDSTAASTVPSSKNLNTGSTHIMSEGIKKVKDVKDAGAGWFGMESVLMKSGESYQQSILAENLKKDQKIIRMRNYLDPKKFYKSSDTPSPFAQRGTVISSSSEYFSSRLTKKEQKSTLLDEVMADRGGRRYVKRKFGEIQKKKESGGKKWRKGMEGKRGKKGGGNIFSGSRKKFS</sequence>
<organism evidence="5 6">
    <name type="scientific">Triparma laevis f. longispina</name>
    <dbReference type="NCBI Taxonomy" id="1714387"/>
    <lineage>
        <taxon>Eukaryota</taxon>
        <taxon>Sar</taxon>
        <taxon>Stramenopiles</taxon>
        <taxon>Ochrophyta</taxon>
        <taxon>Bolidophyceae</taxon>
        <taxon>Parmales</taxon>
        <taxon>Triparmaceae</taxon>
        <taxon>Triparma</taxon>
    </lineage>
</organism>
<keyword evidence="2" id="KW-0539">Nucleus</keyword>
<feature type="region of interest" description="Disordered" evidence="3">
    <location>
        <begin position="1"/>
        <end position="98"/>
    </location>
</feature>
<dbReference type="PANTHER" id="PTHR21686:SF12">
    <property type="entry name" value="DEOXYNUCLEOTIDYLTRANSFERASE TERMINAL-INTERACTING PROTEIN 2"/>
    <property type="match status" value="1"/>
</dbReference>
<feature type="compositionally biased region" description="Polar residues" evidence="3">
    <location>
        <begin position="1"/>
        <end position="15"/>
    </location>
</feature>
<protein>
    <recommendedName>
        <fullName evidence="4">Fcf2 pre-rRNA processing C-terminal domain-containing protein</fullName>
    </recommendedName>
</protein>
<feature type="compositionally biased region" description="Basic residues" evidence="3">
    <location>
        <begin position="48"/>
        <end position="66"/>
    </location>
</feature>
<evidence type="ECO:0000256" key="1">
    <source>
        <dbReference type="ARBA" id="ARBA00004604"/>
    </source>
</evidence>
<dbReference type="EMBL" id="BRXW01000405">
    <property type="protein sequence ID" value="GMH51541.1"/>
    <property type="molecule type" value="Genomic_DNA"/>
</dbReference>
<comment type="caution">
    <text evidence="5">The sequence shown here is derived from an EMBL/GenBank/DDBJ whole genome shotgun (WGS) entry which is preliminary data.</text>
</comment>
<dbReference type="Pfam" id="PF08698">
    <property type="entry name" value="Fcf2"/>
    <property type="match status" value="1"/>
</dbReference>
<dbReference type="OrthoDB" id="427886at2759"/>
<feature type="compositionally biased region" description="Basic and acidic residues" evidence="3">
    <location>
        <begin position="316"/>
        <end position="338"/>
    </location>
</feature>
<feature type="region of interest" description="Disordered" evidence="3">
    <location>
        <begin position="314"/>
        <end position="356"/>
    </location>
</feature>
<dbReference type="AlphaFoldDB" id="A0A9W6ZFY9"/>
<dbReference type="GO" id="GO:0003723">
    <property type="term" value="F:RNA binding"/>
    <property type="evidence" value="ECO:0007669"/>
    <property type="project" value="TreeGrafter"/>
</dbReference>
<dbReference type="InterPro" id="IPR014810">
    <property type="entry name" value="Fcf2_C"/>
</dbReference>
<dbReference type="GO" id="GO:0006396">
    <property type="term" value="P:RNA processing"/>
    <property type="evidence" value="ECO:0007669"/>
    <property type="project" value="TreeGrafter"/>
</dbReference>